<protein>
    <submittedName>
        <fullName evidence="2">Uncharacterized protein</fullName>
    </submittedName>
</protein>
<keyword evidence="3" id="KW-1185">Reference proteome</keyword>
<reference evidence="3" key="1">
    <citation type="journal article" date="2017" name="Front. Plant Sci.">
        <title>Climate Clever Clovers: New Paradigm to Reduce the Environmental Footprint of Ruminants by Breeding Low Methanogenic Forages Utilizing Haplotype Variation.</title>
        <authorList>
            <person name="Kaur P."/>
            <person name="Appels R."/>
            <person name="Bayer P.E."/>
            <person name="Keeble-Gagnere G."/>
            <person name="Wang J."/>
            <person name="Hirakawa H."/>
            <person name="Shirasawa K."/>
            <person name="Vercoe P."/>
            <person name="Stefanova K."/>
            <person name="Durmic Z."/>
            <person name="Nichols P."/>
            <person name="Revell C."/>
            <person name="Isobe S.N."/>
            <person name="Edwards D."/>
            <person name="Erskine W."/>
        </authorList>
    </citation>
    <scope>NUCLEOTIDE SEQUENCE [LARGE SCALE GENOMIC DNA]</scope>
    <source>
        <strain evidence="3">cv. Daliak</strain>
    </source>
</reference>
<dbReference type="EMBL" id="DF973278">
    <property type="protein sequence ID" value="GAU23847.1"/>
    <property type="molecule type" value="Genomic_DNA"/>
</dbReference>
<gene>
    <name evidence="2" type="ORF">TSUD_380090</name>
</gene>
<sequence length="62" mass="6342">MCRILIGYMSTSVNVSYDIGGIVDGEVGGGEGRGCGGNGDWDTGGSWGWDKGGGVEIDPQFV</sequence>
<evidence type="ECO:0000256" key="1">
    <source>
        <dbReference type="SAM" id="MobiDB-lite"/>
    </source>
</evidence>
<proteinExistence type="predicted"/>
<evidence type="ECO:0000313" key="3">
    <source>
        <dbReference type="Proteomes" id="UP000242715"/>
    </source>
</evidence>
<organism evidence="2 3">
    <name type="scientific">Trifolium subterraneum</name>
    <name type="common">Subterranean clover</name>
    <dbReference type="NCBI Taxonomy" id="3900"/>
    <lineage>
        <taxon>Eukaryota</taxon>
        <taxon>Viridiplantae</taxon>
        <taxon>Streptophyta</taxon>
        <taxon>Embryophyta</taxon>
        <taxon>Tracheophyta</taxon>
        <taxon>Spermatophyta</taxon>
        <taxon>Magnoliopsida</taxon>
        <taxon>eudicotyledons</taxon>
        <taxon>Gunneridae</taxon>
        <taxon>Pentapetalae</taxon>
        <taxon>rosids</taxon>
        <taxon>fabids</taxon>
        <taxon>Fabales</taxon>
        <taxon>Fabaceae</taxon>
        <taxon>Papilionoideae</taxon>
        <taxon>50 kb inversion clade</taxon>
        <taxon>NPAAA clade</taxon>
        <taxon>Hologalegina</taxon>
        <taxon>IRL clade</taxon>
        <taxon>Trifolieae</taxon>
        <taxon>Trifolium</taxon>
    </lineage>
</organism>
<accession>A0A2Z6N3W8</accession>
<dbReference type="AlphaFoldDB" id="A0A2Z6N3W8"/>
<name>A0A2Z6N3W8_TRISU</name>
<dbReference type="Proteomes" id="UP000242715">
    <property type="component" value="Unassembled WGS sequence"/>
</dbReference>
<feature type="region of interest" description="Disordered" evidence="1">
    <location>
        <begin position="33"/>
        <end position="62"/>
    </location>
</feature>
<evidence type="ECO:0000313" key="2">
    <source>
        <dbReference type="EMBL" id="GAU23847.1"/>
    </source>
</evidence>
<feature type="compositionally biased region" description="Gly residues" evidence="1">
    <location>
        <begin position="45"/>
        <end position="55"/>
    </location>
</feature>